<evidence type="ECO:0000313" key="16">
    <source>
        <dbReference type="EMBL" id="PLB45403.1"/>
    </source>
</evidence>
<dbReference type="InterPro" id="IPR001579">
    <property type="entry name" value="Glyco_hydro_18_chit_AS"/>
</dbReference>
<dbReference type="SUPFAM" id="SSF54556">
    <property type="entry name" value="Chitinase insertion domain"/>
    <property type="match status" value="1"/>
</dbReference>
<evidence type="ECO:0000256" key="4">
    <source>
        <dbReference type="ARBA" id="ARBA00022669"/>
    </source>
</evidence>
<comment type="caution">
    <text evidence="11">Lacks conserved residue(s) required for the propagation of feature annotation.</text>
</comment>
<comment type="similarity">
    <text evidence="2">Belongs to the glycosyl hydrolase 18 family. Chitinase class V subfamily.</text>
</comment>
<dbReference type="GO" id="GO:0008061">
    <property type="term" value="F:chitin binding"/>
    <property type="evidence" value="ECO:0007669"/>
    <property type="project" value="UniProtKB-UniRule"/>
</dbReference>
<keyword evidence="4 11" id="KW-0147">Chitin-binding</keyword>
<reference evidence="16 17" key="1">
    <citation type="submission" date="2016-12" db="EMBL/GenBank/DDBJ databases">
        <title>The genomes of Aspergillus section Nigri reveals drivers in fungal speciation.</title>
        <authorList>
            <consortium name="DOE Joint Genome Institute"/>
            <person name="Vesth T.C."/>
            <person name="Nybo J."/>
            <person name="Theobald S."/>
            <person name="Brandl J."/>
            <person name="Frisvad J.C."/>
            <person name="Nielsen K.F."/>
            <person name="Lyhne E.K."/>
            <person name="Kogle M.E."/>
            <person name="Kuo A."/>
            <person name="Riley R."/>
            <person name="Clum A."/>
            <person name="Nolan M."/>
            <person name="Lipzen A."/>
            <person name="Salamov A."/>
            <person name="Henrissat B."/>
            <person name="Wiebenga A."/>
            <person name="De Vries R.P."/>
            <person name="Grigoriev I.V."/>
            <person name="Mortensen U.H."/>
            <person name="Andersen M.R."/>
            <person name="Baker S.E."/>
        </authorList>
    </citation>
    <scope>NUCLEOTIDE SEQUENCE [LARGE SCALE GENOMIC DNA]</scope>
    <source>
        <strain evidence="16 17">IBT 23096</strain>
    </source>
</reference>
<dbReference type="InterPro" id="IPR018371">
    <property type="entry name" value="Chitin-binding_1_CS"/>
</dbReference>
<dbReference type="EMBL" id="MSFO01000007">
    <property type="protein sequence ID" value="PLB45403.1"/>
    <property type="molecule type" value="Genomic_DNA"/>
</dbReference>
<feature type="disulfide bond" evidence="11">
    <location>
        <begin position="102"/>
        <end position="114"/>
    </location>
</feature>
<feature type="domain" description="Chitin-binding type-1" evidence="14">
    <location>
        <begin position="79"/>
        <end position="133"/>
    </location>
</feature>
<feature type="disulfide bond" evidence="11">
    <location>
        <begin position="107"/>
        <end position="121"/>
    </location>
</feature>
<keyword evidence="11" id="KW-1015">Disulfide bond</keyword>
<dbReference type="VEuPathDB" id="FungiDB:P170DRAFT_365655"/>
<keyword evidence="10" id="KW-0624">Polysaccharide degradation</keyword>
<feature type="domain" description="GH18" evidence="15">
    <location>
        <begin position="138"/>
        <end position="495"/>
    </location>
</feature>
<dbReference type="PANTHER" id="PTHR11177">
    <property type="entry name" value="CHITINASE"/>
    <property type="match status" value="1"/>
</dbReference>
<dbReference type="InterPro" id="IPR001223">
    <property type="entry name" value="Glyco_hydro18_cat"/>
</dbReference>
<evidence type="ECO:0000256" key="3">
    <source>
        <dbReference type="ARBA" id="ARBA00012729"/>
    </source>
</evidence>
<evidence type="ECO:0000256" key="11">
    <source>
        <dbReference type="PROSITE-ProRule" id="PRU00261"/>
    </source>
</evidence>
<keyword evidence="5 12" id="KW-0378">Hydrolase</keyword>
<organism evidence="16 17">
    <name type="scientific">Aspergillus steynii IBT 23096</name>
    <dbReference type="NCBI Taxonomy" id="1392250"/>
    <lineage>
        <taxon>Eukaryota</taxon>
        <taxon>Fungi</taxon>
        <taxon>Dikarya</taxon>
        <taxon>Ascomycota</taxon>
        <taxon>Pezizomycotina</taxon>
        <taxon>Eurotiomycetes</taxon>
        <taxon>Eurotiomycetidae</taxon>
        <taxon>Eurotiales</taxon>
        <taxon>Aspergillaceae</taxon>
        <taxon>Aspergillus</taxon>
        <taxon>Aspergillus subgen. Circumdati</taxon>
    </lineage>
</organism>
<dbReference type="GO" id="GO:0006032">
    <property type="term" value="P:chitin catabolic process"/>
    <property type="evidence" value="ECO:0007669"/>
    <property type="project" value="UniProtKB-KW"/>
</dbReference>
<evidence type="ECO:0000256" key="5">
    <source>
        <dbReference type="ARBA" id="ARBA00022801"/>
    </source>
</evidence>
<dbReference type="RefSeq" id="XP_024700705.1">
    <property type="nucleotide sequence ID" value="XM_024844717.1"/>
</dbReference>
<evidence type="ECO:0000256" key="2">
    <source>
        <dbReference type="ARBA" id="ARBA00008682"/>
    </source>
</evidence>
<keyword evidence="13" id="KW-0732">Signal</keyword>
<comment type="caution">
    <text evidence="16">The sequence shown here is derived from an EMBL/GenBank/DDBJ whole genome shotgun (WGS) entry which is preliminary data.</text>
</comment>
<evidence type="ECO:0000256" key="6">
    <source>
        <dbReference type="ARBA" id="ARBA00023024"/>
    </source>
</evidence>
<keyword evidence="17" id="KW-1185">Reference proteome</keyword>
<dbReference type="OrthoDB" id="73875at2759"/>
<dbReference type="CDD" id="cd00035">
    <property type="entry name" value="ChtBD1"/>
    <property type="match status" value="1"/>
</dbReference>
<feature type="chain" id="PRO_5014186684" description="chitinase" evidence="13">
    <location>
        <begin position="25"/>
        <end position="513"/>
    </location>
</feature>
<dbReference type="InterPro" id="IPR050314">
    <property type="entry name" value="Glycosyl_Hydrlase_18"/>
</dbReference>
<dbReference type="PROSITE" id="PS50941">
    <property type="entry name" value="CHIT_BIND_I_2"/>
    <property type="match status" value="1"/>
</dbReference>
<sequence length="513" mass="56860">MAKFSWSLLLLPLLLCHLVAGVYAVIAPDLPNFQTLADKDDPSCTKDTGCKVGCCGPLDPKTGKGTCGFGPDFCGKSCTSQCDRKSECDAGWGMQWSNASACPLNVCCSKFGFCGTTQDFCQGRKVISPECTGDSAKAKTIGYWEGWNEEKKCDHMPAKDIPLGYYTHLNFAFAYIEPSTFRIAPMDPATSSRYGQVTALKSRQPGLKVWIAIGGWAFNDPGLTTTTFSDLAASEANQDAFFESLINFMVVNNFDGVDLDWEYPVDAERGGKAADYVNFVTLLKRLRERLNATGKQYGVSITLPASYWYLRGFDIANLEPHVDWFNIMTYDIHGVWDKLPTAGPGAYAFAHTNLTEINMSLELLWRNHINPGRVVLGLGFYGRSFTMKDPKCITAGCPFRDGGRKGKCTDTEGILSGREIKSLIKEGAKVSFDKEAAVKMVTWDNDQWVSWDDKETLKMKLDFANKRCLGGTMVWAVDLDDGSLIESLAEAMGKNRTKFYEKTLNPFYIQEVL</sequence>
<dbReference type="SMART" id="SM00636">
    <property type="entry name" value="Glyco_18"/>
    <property type="match status" value="1"/>
</dbReference>
<dbReference type="GeneID" id="36552417"/>
<evidence type="ECO:0000256" key="8">
    <source>
        <dbReference type="ARBA" id="ARBA00023277"/>
    </source>
</evidence>
<dbReference type="Pfam" id="PF00704">
    <property type="entry name" value="Glyco_hydro_18"/>
    <property type="match status" value="1"/>
</dbReference>
<dbReference type="PANTHER" id="PTHR11177:SF333">
    <property type="entry name" value="CHITINASE"/>
    <property type="match status" value="1"/>
</dbReference>
<feature type="signal peptide" evidence="13">
    <location>
        <begin position="1"/>
        <end position="24"/>
    </location>
</feature>
<keyword evidence="8" id="KW-0119">Carbohydrate metabolism</keyword>
<keyword evidence="9 12" id="KW-0326">Glycosidase</keyword>
<evidence type="ECO:0000259" key="15">
    <source>
        <dbReference type="PROSITE" id="PS51910"/>
    </source>
</evidence>
<dbReference type="PROSITE" id="PS00026">
    <property type="entry name" value="CHIT_BIND_I_1"/>
    <property type="match status" value="1"/>
</dbReference>
<name>A0A2I2FXQ0_9EURO</name>
<dbReference type="EC" id="3.2.1.14" evidence="3"/>
<dbReference type="Proteomes" id="UP000234275">
    <property type="component" value="Unassembled WGS sequence"/>
</dbReference>
<dbReference type="SUPFAM" id="SSF51445">
    <property type="entry name" value="(Trans)glycosidases"/>
    <property type="match status" value="1"/>
</dbReference>
<keyword evidence="7" id="KW-0843">Virulence</keyword>
<evidence type="ECO:0000256" key="1">
    <source>
        <dbReference type="ARBA" id="ARBA00000822"/>
    </source>
</evidence>
<comment type="catalytic activity">
    <reaction evidence="1">
        <text>Random endo-hydrolysis of N-acetyl-beta-D-glucosaminide (1-&gt;4)-beta-linkages in chitin and chitodextrins.</text>
        <dbReference type="EC" id="3.2.1.14"/>
    </reaction>
</comment>
<keyword evidence="6" id="KW-0146">Chitin degradation</keyword>
<dbReference type="Gene3D" id="3.20.20.80">
    <property type="entry name" value="Glycosidases"/>
    <property type="match status" value="1"/>
</dbReference>
<evidence type="ECO:0000256" key="10">
    <source>
        <dbReference type="ARBA" id="ARBA00023326"/>
    </source>
</evidence>
<dbReference type="PROSITE" id="PS01095">
    <property type="entry name" value="GH18_1"/>
    <property type="match status" value="1"/>
</dbReference>
<evidence type="ECO:0000256" key="12">
    <source>
        <dbReference type="RuleBase" id="RU000489"/>
    </source>
</evidence>
<evidence type="ECO:0000256" key="7">
    <source>
        <dbReference type="ARBA" id="ARBA00023026"/>
    </source>
</evidence>
<dbReference type="InterPro" id="IPR001002">
    <property type="entry name" value="Chitin-bd_1"/>
</dbReference>
<evidence type="ECO:0000313" key="17">
    <source>
        <dbReference type="Proteomes" id="UP000234275"/>
    </source>
</evidence>
<dbReference type="GO" id="GO:0008843">
    <property type="term" value="F:endochitinase activity"/>
    <property type="evidence" value="ECO:0007669"/>
    <property type="project" value="UniProtKB-EC"/>
</dbReference>
<dbReference type="Gene3D" id="3.30.60.10">
    <property type="entry name" value="Endochitinase-like"/>
    <property type="match status" value="1"/>
</dbReference>
<dbReference type="STRING" id="1392250.A0A2I2FXQ0"/>
<dbReference type="InterPro" id="IPR011583">
    <property type="entry name" value="Chitinase_II/V-like_cat"/>
</dbReference>
<protein>
    <recommendedName>
        <fullName evidence="3">chitinase</fullName>
        <ecNumber evidence="3">3.2.1.14</ecNumber>
    </recommendedName>
</protein>
<proteinExistence type="inferred from homology"/>
<dbReference type="AlphaFoldDB" id="A0A2I2FXQ0"/>
<dbReference type="Pfam" id="PF00187">
    <property type="entry name" value="Chitin_bind_1"/>
    <property type="match status" value="1"/>
</dbReference>
<dbReference type="InterPro" id="IPR017853">
    <property type="entry name" value="GH"/>
</dbReference>
<dbReference type="InterPro" id="IPR029070">
    <property type="entry name" value="Chitinase_insertion_sf"/>
</dbReference>
<dbReference type="InterPro" id="IPR036861">
    <property type="entry name" value="Endochitinase-like_sf"/>
</dbReference>
<gene>
    <name evidence="16" type="ORF">P170DRAFT_365655</name>
</gene>
<dbReference type="SUPFAM" id="SSF57016">
    <property type="entry name" value="Plant lectins/antimicrobial peptides"/>
    <property type="match status" value="1"/>
</dbReference>
<evidence type="ECO:0000256" key="13">
    <source>
        <dbReference type="SAM" id="SignalP"/>
    </source>
</evidence>
<dbReference type="GO" id="GO:0000272">
    <property type="term" value="P:polysaccharide catabolic process"/>
    <property type="evidence" value="ECO:0007669"/>
    <property type="project" value="UniProtKB-KW"/>
</dbReference>
<accession>A0A2I2FXQ0</accession>
<dbReference type="Gene3D" id="3.10.50.10">
    <property type="match status" value="1"/>
</dbReference>
<evidence type="ECO:0000256" key="9">
    <source>
        <dbReference type="ARBA" id="ARBA00023295"/>
    </source>
</evidence>
<evidence type="ECO:0000259" key="14">
    <source>
        <dbReference type="PROSITE" id="PS50941"/>
    </source>
</evidence>
<dbReference type="PROSITE" id="PS51910">
    <property type="entry name" value="GH18_2"/>
    <property type="match status" value="1"/>
</dbReference>